<proteinExistence type="predicted"/>
<protein>
    <submittedName>
        <fullName evidence="1">Iron-regulated membrane protein</fullName>
    </submittedName>
</protein>
<evidence type="ECO:0000313" key="1">
    <source>
        <dbReference type="EMBL" id="MBB6201166.1"/>
    </source>
</evidence>
<sequence>MTAKLAQICLTDGYDVALPDGLDGVYIAKGFPPDPKQDPRSIWASTAEAVLKDICYADYGAVLKAASYGTSRHTGRYFEVANQIVRSLISAGVAAMAVTSAVTWRKRRLCCTDLCSRRWVSWSLPCGPRIGPCSAGRRDVSRPEHQRPGTR</sequence>
<name>A0AAW3UVL9_9BURK</name>
<gene>
    <name evidence="1" type="ORF">GGD69_002015</name>
</gene>
<comment type="caution">
    <text evidence="1">The sequence shown here is derived from an EMBL/GenBank/DDBJ whole genome shotgun (WGS) entry which is preliminary data.</text>
</comment>
<dbReference type="Proteomes" id="UP000518681">
    <property type="component" value="Unassembled WGS sequence"/>
</dbReference>
<reference evidence="1 2" key="1">
    <citation type="submission" date="2020-08" db="EMBL/GenBank/DDBJ databases">
        <title>Genomic Encyclopedia of Type Strains, Phase IV (KMG-V): Genome sequencing to study the core and pangenomes of soil and plant-associated prokaryotes.</title>
        <authorList>
            <person name="Whitman W."/>
        </authorList>
    </citation>
    <scope>NUCLEOTIDE SEQUENCE [LARGE SCALE GENOMIC DNA]</scope>
    <source>
        <strain evidence="1 2">SEMIA 4013</strain>
    </source>
</reference>
<dbReference type="EMBL" id="JACIIK010000003">
    <property type="protein sequence ID" value="MBB6201166.1"/>
    <property type="molecule type" value="Genomic_DNA"/>
</dbReference>
<evidence type="ECO:0000313" key="2">
    <source>
        <dbReference type="Proteomes" id="UP000518681"/>
    </source>
</evidence>
<dbReference type="AlphaFoldDB" id="A0AAW3UVL9"/>
<dbReference type="RefSeq" id="WP_183797593.1">
    <property type="nucleotide sequence ID" value="NZ_JACIII010000004.1"/>
</dbReference>
<accession>A0AAW3UVL9</accession>
<organism evidence="1 2">
    <name type="scientific">Paraburkholderia fungorum</name>
    <dbReference type="NCBI Taxonomy" id="134537"/>
    <lineage>
        <taxon>Bacteria</taxon>
        <taxon>Pseudomonadati</taxon>
        <taxon>Pseudomonadota</taxon>
        <taxon>Betaproteobacteria</taxon>
        <taxon>Burkholderiales</taxon>
        <taxon>Burkholderiaceae</taxon>
        <taxon>Paraburkholderia</taxon>
    </lineage>
</organism>